<organism evidence="2 3">
    <name type="scientific">Ceratopteris richardii</name>
    <name type="common">Triangle waterfern</name>
    <dbReference type="NCBI Taxonomy" id="49495"/>
    <lineage>
        <taxon>Eukaryota</taxon>
        <taxon>Viridiplantae</taxon>
        <taxon>Streptophyta</taxon>
        <taxon>Embryophyta</taxon>
        <taxon>Tracheophyta</taxon>
        <taxon>Polypodiopsida</taxon>
        <taxon>Polypodiidae</taxon>
        <taxon>Polypodiales</taxon>
        <taxon>Pteridineae</taxon>
        <taxon>Pteridaceae</taxon>
        <taxon>Parkerioideae</taxon>
        <taxon>Ceratopteris</taxon>
    </lineage>
</organism>
<keyword evidence="1" id="KW-0175">Coiled coil</keyword>
<dbReference type="Proteomes" id="UP000825935">
    <property type="component" value="Chromosome 8"/>
</dbReference>
<accession>A0A8T2UF22</accession>
<protein>
    <submittedName>
        <fullName evidence="2">Uncharacterized protein</fullName>
    </submittedName>
</protein>
<dbReference type="OMA" id="CYKDTIC"/>
<gene>
    <name evidence="2" type="ORF">KP509_08G071300</name>
</gene>
<dbReference type="InterPro" id="IPR051876">
    <property type="entry name" value="ODA-DC/CCD"/>
</dbReference>
<dbReference type="OrthoDB" id="6766775at2759"/>
<dbReference type="PANTHER" id="PTHR21694:SF18">
    <property type="entry name" value="COILED-COIL DOMAIN-CONTAINING PROTEIN 63"/>
    <property type="match status" value="1"/>
</dbReference>
<evidence type="ECO:0000313" key="3">
    <source>
        <dbReference type="Proteomes" id="UP000825935"/>
    </source>
</evidence>
<name>A0A8T2UF22_CERRI</name>
<dbReference type="PANTHER" id="PTHR21694">
    <property type="entry name" value="COILED-COIL DOMAIN-CONTAINING PROTEIN 63"/>
    <property type="match status" value="1"/>
</dbReference>
<dbReference type="EMBL" id="CM035413">
    <property type="protein sequence ID" value="KAH7431884.1"/>
    <property type="molecule type" value="Genomic_DNA"/>
</dbReference>
<evidence type="ECO:0000313" key="2">
    <source>
        <dbReference type="EMBL" id="KAH7431884.1"/>
    </source>
</evidence>
<dbReference type="AlphaFoldDB" id="A0A8T2UF22"/>
<feature type="coiled-coil region" evidence="1">
    <location>
        <begin position="178"/>
        <end position="233"/>
    </location>
</feature>
<reference evidence="2" key="1">
    <citation type="submission" date="2021-08" db="EMBL/GenBank/DDBJ databases">
        <title>WGS assembly of Ceratopteris richardii.</title>
        <authorList>
            <person name="Marchant D.B."/>
            <person name="Chen G."/>
            <person name="Jenkins J."/>
            <person name="Shu S."/>
            <person name="Leebens-Mack J."/>
            <person name="Grimwood J."/>
            <person name="Schmutz J."/>
            <person name="Soltis P."/>
            <person name="Soltis D."/>
            <person name="Chen Z.-H."/>
        </authorList>
    </citation>
    <scope>NUCLEOTIDE SEQUENCE</scope>
    <source>
        <strain evidence="2">Whitten #5841</strain>
        <tissue evidence="2">Leaf</tissue>
    </source>
</reference>
<comment type="caution">
    <text evidence="2">The sequence shown here is derived from an EMBL/GenBank/DDBJ whole genome shotgun (WGS) entry which is preliminary data.</text>
</comment>
<proteinExistence type="predicted"/>
<feature type="coiled-coil region" evidence="1">
    <location>
        <begin position="58"/>
        <end position="85"/>
    </location>
</feature>
<evidence type="ECO:0000256" key="1">
    <source>
        <dbReference type="SAM" id="Coils"/>
    </source>
</evidence>
<sequence length="484" mass="56543">MDEEYDSLQPFQEDALRLDEVSHKEPRKNAAKLQAAHHSYRKIERVKRFYHIDTESLLRRQQALLDNLKSENDSLQEIVDTYVIKDYRKQMAESLEEANKYTGLIEAETKKLHSWESVVHDLDFKELDCKRRMGGCMAGWTKHRATQIHIQQDENRIHKTTVDNNIVKGHTKMIKQKMQQLREEQKFYDIVHQKLKKELHKVEQDNQQCIANMEAMYADRNEYQEEISDLLEMADSKHNYSQWFTMEGWANQEPYSMDELSSSHIFALGTKNKEDITRGATDDATKEKALNKKRRTEQLMRRFTTTHYTMRKKTGDYHKKWVEIKAFANAQDLLKVDGIGDVLPGIMTIQEKNAGLYNEMNELMKEMEGLDTVKQDHIFDNSAEDVKSHVAARKYEVDRAVDSLLDSIRHLEIDDEAFIPVVVDMKKQILLIFKEAGCYIKEDEVLGSDDVLKSPIDNQYPELTVGSLFSKLEDFVDRSCGTFN</sequence>
<keyword evidence="3" id="KW-1185">Reference proteome</keyword>